<evidence type="ECO:0000313" key="2">
    <source>
        <dbReference type="EMBL" id="KAK8080964.1"/>
    </source>
</evidence>
<keyword evidence="3" id="KW-1185">Reference proteome</keyword>
<name>A0ABR1WBS8_9PEZI</name>
<protein>
    <submittedName>
        <fullName evidence="2">PHD-finger domain-containing protein</fullName>
    </submittedName>
</protein>
<sequence>MSLSPPKALGATDLGGAFQMWEARSLPYQAYGVYTYCPCYTDRPPLANLASAHRYRKVKSAPIIKQAYSRGMVSNGFIEIEEDDDESEGAEYQGIRHPHQLRDSRPDTDNMGFFRLGRASVMLEAGLGGYLQARLDWIWKQIGGMHALSTDSNDVGSAAGPTQRQSGESDLANQVTLESDAQNSKEEDATSRRTPVGCNFELATEIGINNQLSIEV</sequence>
<organism evidence="2 3">
    <name type="scientific">Apiospora hydei</name>
    <dbReference type="NCBI Taxonomy" id="1337664"/>
    <lineage>
        <taxon>Eukaryota</taxon>
        <taxon>Fungi</taxon>
        <taxon>Dikarya</taxon>
        <taxon>Ascomycota</taxon>
        <taxon>Pezizomycotina</taxon>
        <taxon>Sordariomycetes</taxon>
        <taxon>Xylariomycetidae</taxon>
        <taxon>Amphisphaeriales</taxon>
        <taxon>Apiosporaceae</taxon>
        <taxon>Apiospora</taxon>
    </lineage>
</organism>
<feature type="region of interest" description="Disordered" evidence="1">
    <location>
        <begin position="152"/>
        <end position="172"/>
    </location>
</feature>
<dbReference type="RefSeq" id="XP_066668439.1">
    <property type="nucleotide sequence ID" value="XM_066813097.1"/>
</dbReference>
<accession>A0ABR1WBS8</accession>
<evidence type="ECO:0000313" key="3">
    <source>
        <dbReference type="Proteomes" id="UP001433268"/>
    </source>
</evidence>
<dbReference type="GeneID" id="92046157"/>
<proteinExistence type="predicted"/>
<evidence type="ECO:0000256" key="1">
    <source>
        <dbReference type="SAM" id="MobiDB-lite"/>
    </source>
</evidence>
<comment type="caution">
    <text evidence="2">The sequence shown here is derived from an EMBL/GenBank/DDBJ whole genome shotgun (WGS) entry which is preliminary data.</text>
</comment>
<feature type="region of interest" description="Disordered" evidence="1">
    <location>
        <begin position="177"/>
        <end position="196"/>
    </location>
</feature>
<dbReference type="Proteomes" id="UP001433268">
    <property type="component" value="Unassembled WGS sequence"/>
</dbReference>
<feature type="region of interest" description="Disordered" evidence="1">
    <location>
        <begin position="84"/>
        <end position="108"/>
    </location>
</feature>
<reference evidence="2 3" key="1">
    <citation type="submission" date="2023-01" db="EMBL/GenBank/DDBJ databases">
        <title>Analysis of 21 Apiospora genomes using comparative genomics revels a genus with tremendous synthesis potential of carbohydrate active enzymes and secondary metabolites.</title>
        <authorList>
            <person name="Sorensen T."/>
        </authorList>
    </citation>
    <scope>NUCLEOTIDE SEQUENCE [LARGE SCALE GENOMIC DNA]</scope>
    <source>
        <strain evidence="2 3">CBS 114990</strain>
    </source>
</reference>
<dbReference type="EMBL" id="JAQQWN010000006">
    <property type="protein sequence ID" value="KAK8080964.1"/>
    <property type="molecule type" value="Genomic_DNA"/>
</dbReference>
<gene>
    <name evidence="2" type="ORF">PG997_008782</name>
</gene>